<evidence type="ECO:0000259" key="1">
    <source>
        <dbReference type="SMART" id="SM00829"/>
    </source>
</evidence>
<dbReference type="InterPro" id="IPR011032">
    <property type="entry name" value="GroES-like_sf"/>
</dbReference>
<evidence type="ECO:0000313" key="3">
    <source>
        <dbReference type="Proteomes" id="UP001165083"/>
    </source>
</evidence>
<dbReference type="AlphaFoldDB" id="A0A9W6XEF8"/>
<dbReference type="CDD" id="cd05289">
    <property type="entry name" value="MDR_like_2"/>
    <property type="match status" value="1"/>
</dbReference>
<comment type="caution">
    <text evidence="2">The sequence shown here is derived from an EMBL/GenBank/DDBJ whole genome shotgun (WGS) entry which is preliminary data.</text>
</comment>
<sequence length="332" mass="36023">MELPKTYRAYQYDNYGPPAQELKLRTAVKLPDLGPKQVRIKVASAAINPVDYALMVQPGLIDKAPSVEQPLSFGHDGAGTVVEVGSEAKRLKVEDQVYLMTNFNACGTVADFVAVDEEHVALMPSNLTFDQAASVPLVGLTSYQMLLEHAKLQKGETVLILGGSSATGIFGVQLAHAVGAHVIATTRVKNADFVKSLGADRIIDYHTQKWADVLENHSVDVIYDCGMEADAWNTDAQLILKQNTGRFITLLPTKEPVLPAQFGATNFGFISVYPTAEGLDKLTKYLEKGTIVPVIDSVFPFEKLLDALTKLKGRHSRGKLVIQVNSQASASL</sequence>
<keyword evidence="3" id="KW-1185">Reference proteome</keyword>
<dbReference type="EMBL" id="BSXW01001453">
    <property type="protein sequence ID" value="GMF36907.1"/>
    <property type="molecule type" value="Genomic_DNA"/>
</dbReference>
<dbReference type="InterPro" id="IPR050700">
    <property type="entry name" value="YIM1/Zinc_Alcohol_DH_Fams"/>
</dbReference>
<name>A0A9W6XEF8_9STRA</name>
<dbReference type="InterPro" id="IPR013154">
    <property type="entry name" value="ADH-like_N"/>
</dbReference>
<dbReference type="Gene3D" id="3.90.180.10">
    <property type="entry name" value="Medium-chain alcohol dehydrogenases, catalytic domain"/>
    <property type="match status" value="1"/>
</dbReference>
<reference evidence="2" key="1">
    <citation type="submission" date="2023-04" db="EMBL/GenBank/DDBJ databases">
        <title>Phytophthora lilii NBRC 32176.</title>
        <authorList>
            <person name="Ichikawa N."/>
            <person name="Sato H."/>
            <person name="Tonouchi N."/>
        </authorList>
    </citation>
    <scope>NUCLEOTIDE SEQUENCE</scope>
    <source>
        <strain evidence="2">NBRC 32176</strain>
    </source>
</reference>
<dbReference type="SUPFAM" id="SSF50129">
    <property type="entry name" value="GroES-like"/>
    <property type="match status" value="1"/>
</dbReference>
<dbReference type="PANTHER" id="PTHR11695:SF294">
    <property type="entry name" value="RETICULON-4-INTERACTING PROTEIN 1, MITOCHONDRIAL"/>
    <property type="match status" value="1"/>
</dbReference>
<feature type="domain" description="Enoyl reductase (ER)" evidence="1">
    <location>
        <begin position="19"/>
        <end position="322"/>
    </location>
</feature>
<dbReference type="Pfam" id="PF13602">
    <property type="entry name" value="ADH_zinc_N_2"/>
    <property type="match status" value="1"/>
</dbReference>
<dbReference type="Proteomes" id="UP001165083">
    <property type="component" value="Unassembled WGS sequence"/>
</dbReference>
<gene>
    <name evidence="2" type="ORF">Plil01_001559200</name>
</gene>
<dbReference type="Gene3D" id="3.40.50.720">
    <property type="entry name" value="NAD(P)-binding Rossmann-like Domain"/>
    <property type="match status" value="1"/>
</dbReference>
<dbReference type="PANTHER" id="PTHR11695">
    <property type="entry name" value="ALCOHOL DEHYDROGENASE RELATED"/>
    <property type="match status" value="1"/>
</dbReference>
<accession>A0A9W6XEF8</accession>
<organism evidence="2 3">
    <name type="scientific">Phytophthora lilii</name>
    <dbReference type="NCBI Taxonomy" id="2077276"/>
    <lineage>
        <taxon>Eukaryota</taxon>
        <taxon>Sar</taxon>
        <taxon>Stramenopiles</taxon>
        <taxon>Oomycota</taxon>
        <taxon>Peronosporomycetes</taxon>
        <taxon>Peronosporales</taxon>
        <taxon>Peronosporaceae</taxon>
        <taxon>Phytophthora</taxon>
    </lineage>
</organism>
<dbReference type="Pfam" id="PF08240">
    <property type="entry name" value="ADH_N"/>
    <property type="match status" value="1"/>
</dbReference>
<dbReference type="InterPro" id="IPR036291">
    <property type="entry name" value="NAD(P)-bd_dom_sf"/>
</dbReference>
<dbReference type="InterPro" id="IPR020843">
    <property type="entry name" value="ER"/>
</dbReference>
<dbReference type="GO" id="GO:0016491">
    <property type="term" value="F:oxidoreductase activity"/>
    <property type="evidence" value="ECO:0007669"/>
    <property type="project" value="InterPro"/>
</dbReference>
<dbReference type="SUPFAM" id="SSF51735">
    <property type="entry name" value="NAD(P)-binding Rossmann-fold domains"/>
    <property type="match status" value="1"/>
</dbReference>
<evidence type="ECO:0000313" key="2">
    <source>
        <dbReference type="EMBL" id="GMF36907.1"/>
    </source>
</evidence>
<proteinExistence type="predicted"/>
<protein>
    <submittedName>
        <fullName evidence="2">Unnamed protein product</fullName>
    </submittedName>
</protein>
<dbReference type="OrthoDB" id="91762at2759"/>
<dbReference type="SMART" id="SM00829">
    <property type="entry name" value="PKS_ER"/>
    <property type="match status" value="1"/>
</dbReference>